<accession>A0A0L7LW63</accession>
<evidence type="ECO:0000313" key="1">
    <source>
        <dbReference type="EMBL" id="KOB84891.1"/>
    </source>
</evidence>
<dbReference type="KEGG" id="pfd:PFDG_00200"/>
<sequence>MDFNTPENVTSSVNLPAVIIFPTLNLGMLTVLPNNFVAIFVTLTKPTFVEILTRVVAA</sequence>
<reference evidence="2" key="2">
    <citation type="submission" date="2006-09" db="EMBL/GenBank/DDBJ databases">
        <title>The genome sequence of Plasmodium falciparum Dd2.</title>
        <authorList>
            <consortium name="The Broad Institute Genome Sequencing Platform"/>
            <person name="Birren B."/>
            <person name="Lander E."/>
            <person name="Galagan J."/>
            <person name="Nusbaum C."/>
            <person name="Devon K."/>
            <person name="Henn M."/>
            <person name="Jaffe D."/>
            <person name="Butler J."/>
            <person name="Alvarez P."/>
            <person name="Gnerre S."/>
            <person name="Grabherr M."/>
            <person name="Kleber M."/>
            <person name="Mauceli E."/>
            <person name="Brockman W."/>
            <person name="MacCallum I.A."/>
            <person name="Rounsley S."/>
            <person name="Young S."/>
            <person name="LaButti K."/>
            <person name="Pushparaj V."/>
            <person name="DeCaprio D."/>
            <person name="Crawford M."/>
            <person name="Koehrsen M."/>
            <person name="Engels R."/>
            <person name="Montgomery P."/>
            <person name="Pearson M."/>
            <person name="Howarth C."/>
            <person name="Larson L."/>
            <person name="Luoma S."/>
            <person name="White J."/>
            <person name="Kodira C."/>
            <person name="Zeng Q."/>
            <person name="O'Leary S."/>
            <person name="Yandava C."/>
            <person name="Alvarado L."/>
            <person name="Wirth D."/>
            <person name="Volkman S."/>
            <person name="Hartl D."/>
        </authorList>
    </citation>
    <scope>NUCLEOTIDE SEQUENCE [LARGE SCALE GENOMIC DNA]</scope>
</reference>
<gene>
    <name evidence="1" type="ORF">PFDG_00200</name>
</gene>
<name>A0A0L7LW63_PLAF4</name>
<dbReference type="Proteomes" id="UP000054282">
    <property type="component" value="Unassembled WGS sequence"/>
</dbReference>
<protein>
    <submittedName>
        <fullName evidence="1">Uncharacterized protein</fullName>
    </submittedName>
</protein>
<proteinExistence type="predicted"/>
<reference evidence="2" key="1">
    <citation type="submission" date="2006-09" db="EMBL/GenBank/DDBJ databases">
        <title>Annotation of Plasmodium falciparum Dd2.</title>
        <authorList>
            <consortium name="The Broad Institute Genome Sequencing Platform"/>
            <person name="Volkman S.K."/>
            <person name="Neafsey D.E."/>
            <person name="Dash A.P."/>
            <person name="Chitnis C.E."/>
            <person name="Hartl D.L."/>
            <person name="Young S.K."/>
            <person name="Zeng Q."/>
            <person name="Koehrsen M."/>
            <person name="Alvarado L."/>
            <person name="Berlin A."/>
            <person name="Borenstein D."/>
            <person name="Chapman S.B."/>
            <person name="Chen Z."/>
            <person name="Engels R."/>
            <person name="Freedman E."/>
            <person name="Gellesch M."/>
            <person name="Goldberg J."/>
            <person name="Griggs A."/>
            <person name="Gujja S."/>
            <person name="Heilman E.R."/>
            <person name="Heiman D.I."/>
            <person name="Howarth C."/>
            <person name="Jen D."/>
            <person name="Larson L."/>
            <person name="Mehta T."/>
            <person name="Neiman D."/>
            <person name="Park D."/>
            <person name="Pearson M."/>
            <person name="Roberts A."/>
            <person name="Saif S."/>
            <person name="Shea T."/>
            <person name="Shenoy N."/>
            <person name="Sisk P."/>
            <person name="Stolte C."/>
            <person name="Sykes S."/>
            <person name="Walk T."/>
            <person name="White J."/>
            <person name="Yandava C."/>
            <person name="Haas B."/>
            <person name="Henn M.R."/>
            <person name="Nusbaum C."/>
            <person name="Birren B."/>
        </authorList>
    </citation>
    <scope>NUCLEOTIDE SEQUENCE [LARGE SCALE GENOMIC DNA]</scope>
</reference>
<dbReference type="EMBL" id="DS016072">
    <property type="protein sequence ID" value="KOB84891.1"/>
    <property type="molecule type" value="Genomic_DNA"/>
</dbReference>
<dbReference type="AlphaFoldDB" id="A0A0L7LW63"/>
<evidence type="ECO:0000313" key="2">
    <source>
        <dbReference type="Proteomes" id="UP000054282"/>
    </source>
</evidence>
<organism evidence="1 2">
    <name type="scientific">Plasmodium falciparum (isolate Dd2)</name>
    <dbReference type="NCBI Taxonomy" id="57267"/>
    <lineage>
        <taxon>Eukaryota</taxon>
        <taxon>Sar</taxon>
        <taxon>Alveolata</taxon>
        <taxon>Apicomplexa</taxon>
        <taxon>Aconoidasida</taxon>
        <taxon>Haemosporida</taxon>
        <taxon>Plasmodiidae</taxon>
        <taxon>Plasmodium</taxon>
        <taxon>Plasmodium (Laverania)</taxon>
    </lineage>
</organism>